<keyword evidence="15" id="KW-1185">Reference proteome</keyword>
<feature type="transmembrane region" description="Helical" evidence="10">
    <location>
        <begin position="878"/>
        <end position="909"/>
    </location>
</feature>
<dbReference type="InterPro" id="IPR029058">
    <property type="entry name" value="AB_hydrolase_fold"/>
</dbReference>
<dbReference type="InterPro" id="IPR039529">
    <property type="entry name" value="PGAP1/BST1"/>
</dbReference>
<accession>A0A397I3U1</accession>
<comment type="function">
    <text evidence="10">Involved in inositol deacylation of GPI-anchored proteins which plays important roles in the quality control and ER-associated degradation of GPI-anchored proteins.</text>
</comment>
<name>A0A397I3U1_9GLOM</name>
<dbReference type="Proteomes" id="UP000266861">
    <property type="component" value="Unassembled WGS sequence"/>
</dbReference>
<dbReference type="AlphaFoldDB" id="A0A397I3U1"/>
<comment type="subcellular location">
    <subcellularLocation>
        <location evidence="1">Endoplasmic reticulum membrane</location>
        <topology evidence="1">Multi-pass membrane protein</topology>
    </subcellularLocation>
</comment>
<keyword evidence="9 10" id="KW-0472">Membrane</keyword>
<gene>
    <name evidence="14" type="ORF">Glove_292g66</name>
</gene>
<evidence type="ECO:0000259" key="12">
    <source>
        <dbReference type="Pfam" id="PF07819"/>
    </source>
</evidence>
<comment type="caution">
    <text evidence="14">The sequence shown here is derived from an EMBL/GenBank/DDBJ whole genome shotgun (WGS) entry which is preliminary data.</text>
</comment>
<feature type="transmembrane region" description="Helical" evidence="10">
    <location>
        <begin position="993"/>
        <end position="1012"/>
    </location>
</feature>
<evidence type="ECO:0000256" key="3">
    <source>
        <dbReference type="ARBA" id="ARBA00022448"/>
    </source>
</evidence>
<feature type="domain" description="GPI inositol-deacylase PGAP1-like alpha/beta" evidence="12">
    <location>
        <begin position="174"/>
        <end position="422"/>
    </location>
</feature>
<dbReference type="STRING" id="1348612.A0A397I3U1"/>
<dbReference type="Gene3D" id="3.40.50.1820">
    <property type="entry name" value="alpha/beta hydrolase"/>
    <property type="match status" value="1"/>
</dbReference>
<dbReference type="Pfam" id="PF25141">
    <property type="entry name" value="PGAP1_2nd"/>
    <property type="match status" value="1"/>
</dbReference>
<dbReference type="GO" id="GO:0015031">
    <property type="term" value="P:protein transport"/>
    <property type="evidence" value="ECO:0007669"/>
    <property type="project" value="UniProtKB-KW"/>
</dbReference>
<evidence type="ECO:0000256" key="5">
    <source>
        <dbReference type="ARBA" id="ARBA00022801"/>
    </source>
</evidence>
<keyword evidence="5 10" id="KW-0378">Hydrolase</keyword>
<sequence>MGVRDLEECETLEIRLPRNEVDSTQIIDSNPSVDRSNGQQRNTSPTSNSSEKLSFLNKPNPITSLNCPTSIFPPTKKPLYIPRKTSTATSMRNASASFSFSYPIIIVFLITIFLLGVTLDSFLHHQRDAIGCEVPRMNPSYIKQIGFDSEQTRFAGKYGLHLYRDLSYDHSDQPTGIPALFIPGNAGSYKQVRSIAAETSKLYYYMNLSKKPRLVDKGLRPIDFFTVDFNEELSAFHGHSLLEQAEYLNDAIRYILSLYPAVRKNQQTNSSVQPHLDPTAVIIIGHSMGGVVARTLFTMPNYQPGSINTILTMSSPHLMPPAPFDWQISKIYTDINDFWRNGYSQSATSQNSLADVTLISIAGGNLDTVVCSDSANINSLVPASHGFTVFTTSIPNVWTAMDHQCILWCNQLVKVVANSLLSVIDIRRAGQTRPSSERMSVFRKIFLSGLEEPVVENESDKSRREPFGVINLEKVSHKFLDMGQRLVLNNSESISKVYLMPIPPPAPHSTLNTFSFLMGQSFSKNSELDILLCYVMPTEVPTHSKDDFSVNDLSLPINPRLSCHVASNETSLVPASTFDVKHPFSGETFNYLKLKVKELGDYQYIAVMFHNDLVMKGFLVGEFYDESSTLMDINTSMKDLLIDGIHIDSFPEQNSLVSILRIPVIDSSLLTYKMAVHRIGCTGNQLFAPFLRQSISSMFESKFLINIEKADLNIHGQAPFITPVSAPNLQRGLELKFWIDPTCSAPLSIDIELDLYGSLGKIVMRFQTVLVAFPYIIVIMTLRAQLREYNRGEPFLSFSQGLALFVSQTFPKFLIAVTILSVYQSVTGASKTYSLADLFPMDYTSGDMQKVIKAKASFNVNDTLLGNQDPFFWFLPPVFFVMSIGIVTFCWVLLGCIVKIFAGATVFMSRQGKFSTHFVNRSSESNNYRLRRRGIATIVLFISVATFVPYQFAFVVAFFVHIVSCVRSLIIARAGYRSNIQENWDHYHYLQSTLLVLFMLLPFNLPVLMVWIRNLSVHWFAPFSSDHNILAIAPIIFYVGIITSGKMLPRATGSNFRFVTNILLLLITIYVLLYGVRYTYLIYFSSLMFISWLIFLHIEEPLFGKAIDFYLQNIFKRNKKRS</sequence>
<dbReference type="EMBL" id="PQFF01000266">
    <property type="protein sequence ID" value="RHZ68898.1"/>
    <property type="molecule type" value="Genomic_DNA"/>
</dbReference>
<organism evidence="14 15">
    <name type="scientific">Diversispora epigaea</name>
    <dbReference type="NCBI Taxonomy" id="1348612"/>
    <lineage>
        <taxon>Eukaryota</taxon>
        <taxon>Fungi</taxon>
        <taxon>Fungi incertae sedis</taxon>
        <taxon>Mucoromycota</taxon>
        <taxon>Glomeromycotina</taxon>
        <taxon>Glomeromycetes</taxon>
        <taxon>Diversisporales</taxon>
        <taxon>Diversisporaceae</taxon>
        <taxon>Diversispora</taxon>
    </lineage>
</organism>
<dbReference type="InterPro" id="IPR056824">
    <property type="entry name" value="PGAP1_TMD"/>
</dbReference>
<evidence type="ECO:0000256" key="4">
    <source>
        <dbReference type="ARBA" id="ARBA00022692"/>
    </source>
</evidence>
<dbReference type="OrthoDB" id="348976at2759"/>
<feature type="region of interest" description="Disordered" evidence="11">
    <location>
        <begin position="23"/>
        <end position="61"/>
    </location>
</feature>
<comment type="similarity">
    <text evidence="2 10">Belongs to the GPI inositol-deacylase family.</text>
</comment>
<dbReference type="Pfam" id="PF07819">
    <property type="entry name" value="PGAP1"/>
    <property type="match status" value="1"/>
</dbReference>
<keyword evidence="4 10" id="KW-0812">Transmembrane</keyword>
<dbReference type="GO" id="GO:0006888">
    <property type="term" value="P:endoplasmic reticulum to Golgi vesicle-mediated transport"/>
    <property type="evidence" value="ECO:0007669"/>
    <property type="project" value="TreeGrafter"/>
</dbReference>
<evidence type="ECO:0000256" key="7">
    <source>
        <dbReference type="ARBA" id="ARBA00022927"/>
    </source>
</evidence>
<keyword evidence="3 10" id="KW-0813">Transport</keyword>
<keyword evidence="8 10" id="KW-1133">Transmembrane helix</keyword>
<feature type="transmembrane region" description="Helical" evidence="10">
    <location>
        <begin position="1027"/>
        <end position="1044"/>
    </location>
</feature>
<feature type="transmembrane region" description="Helical" evidence="10">
    <location>
        <begin position="802"/>
        <end position="823"/>
    </location>
</feature>
<feature type="transmembrane region" description="Helical" evidence="10">
    <location>
        <begin position="100"/>
        <end position="119"/>
    </location>
</feature>
<dbReference type="PANTHER" id="PTHR15495:SF7">
    <property type="entry name" value="GPI INOSITOL-DEACYLASE"/>
    <property type="match status" value="1"/>
</dbReference>
<evidence type="ECO:0000256" key="1">
    <source>
        <dbReference type="ARBA" id="ARBA00004477"/>
    </source>
</evidence>
<keyword evidence="6 10" id="KW-0256">Endoplasmic reticulum</keyword>
<keyword evidence="7 10" id="KW-0653">Protein transport</keyword>
<evidence type="ECO:0000259" key="13">
    <source>
        <dbReference type="Pfam" id="PF25140"/>
    </source>
</evidence>
<dbReference type="GO" id="GO:0006505">
    <property type="term" value="P:GPI anchor metabolic process"/>
    <property type="evidence" value="ECO:0007669"/>
    <property type="project" value="TreeGrafter"/>
</dbReference>
<dbReference type="EC" id="3.1.-.-" evidence="10"/>
<dbReference type="Pfam" id="PF25140">
    <property type="entry name" value="PGAP1_TMD"/>
    <property type="match status" value="1"/>
</dbReference>
<feature type="domain" description="GPI inositol-deacylase transmembrane" evidence="13">
    <location>
        <begin position="769"/>
        <end position="1098"/>
    </location>
</feature>
<dbReference type="PANTHER" id="PTHR15495">
    <property type="entry name" value="NEGATIVE REGULATOR OF VESICLE FORMATION-RELATED"/>
    <property type="match status" value="1"/>
</dbReference>
<protein>
    <recommendedName>
        <fullName evidence="10">GPI inositol-deacylase</fullName>
        <ecNumber evidence="10">3.1.-.-</ecNumber>
    </recommendedName>
</protein>
<feature type="transmembrane region" description="Helical" evidence="10">
    <location>
        <begin position="1080"/>
        <end position="1098"/>
    </location>
</feature>
<dbReference type="InterPro" id="IPR012908">
    <property type="entry name" value="PGAP1-ab_dom-like"/>
</dbReference>
<evidence type="ECO:0000256" key="11">
    <source>
        <dbReference type="SAM" id="MobiDB-lite"/>
    </source>
</evidence>
<dbReference type="GO" id="GO:0050185">
    <property type="term" value="F:phosphatidylinositol deacylase activity"/>
    <property type="evidence" value="ECO:0007669"/>
    <property type="project" value="TreeGrafter"/>
</dbReference>
<evidence type="ECO:0000313" key="15">
    <source>
        <dbReference type="Proteomes" id="UP000266861"/>
    </source>
</evidence>
<dbReference type="SUPFAM" id="SSF53474">
    <property type="entry name" value="alpha/beta-Hydrolases"/>
    <property type="match status" value="1"/>
</dbReference>
<evidence type="ECO:0000256" key="6">
    <source>
        <dbReference type="ARBA" id="ARBA00022824"/>
    </source>
</evidence>
<dbReference type="FunFam" id="3.40.50.1820:FF:000056">
    <property type="entry name" value="GPI inositol-deacylase"/>
    <property type="match status" value="1"/>
</dbReference>
<feature type="compositionally biased region" description="Polar residues" evidence="11">
    <location>
        <begin position="23"/>
        <end position="52"/>
    </location>
</feature>
<evidence type="ECO:0000313" key="14">
    <source>
        <dbReference type="EMBL" id="RHZ68898.1"/>
    </source>
</evidence>
<feature type="transmembrane region" description="Helical" evidence="10">
    <location>
        <begin position="1056"/>
        <end position="1074"/>
    </location>
</feature>
<proteinExistence type="inferred from homology"/>
<evidence type="ECO:0000256" key="8">
    <source>
        <dbReference type="ARBA" id="ARBA00022989"/>
    </source>
</evidence>
<evidence type="ECO:0000256" key="10">
    <source>
        <dbReference type="RuleBase" id="RU365011"/>
    </source>
</evidence>
<evidence type="ECO:0000256" key="9">
    <source>
        <dbReference type="ARBA" id="ARBA00023136"/>
    </source>
</evidence>
<dbReference type="GO" id="GO:0005789">
    <property type="term" value="C:endoplasmic reticulum membrane"/>
    <property type="evidence" value="ECO:0007669"/>
    <property type="project" value="UniProtKB-SubCell"/>
</dbReference>
<feature type="transmembrane region" description="Helical" evidence="10">
    <location>
        <begin position="762"/>
        <end position="782"/>
    </location>
</feature>
<reference evidence="14 15" key="1">
    <citation type="submission" date="2018-08" db="EMBL/GenBank/DDBJ databases">
        <title>Genome and evolution of the arbuscular mycorrhizal fungus Diversispora epigaea (formerly Glomus versiforme) and its bacterial endosymbionts.</title>
        <authorList>
            <person name="Sun X."/>
            <person name="Fei Z."/>
            <person name="Harrison M."/>
        </authorList>
    </citation>
    <scope>NUCLEOTIDE SEQUENCE [LARGE SCALE GENOMIC DNA]</scope>
    <source>
        <strain evidence="14 15">IT104</strain>
    </source>
</reference>
<evidence type="ECO:0000256" key="2">
    <source>
        <dbReference type="ARBA" id="ARBA00006931"/>
    </source>
</evidence>